<gene>
    <name evidence="4" type="ORF">RGQ29_014052</name>
</gene>
<dbReference type="Proteomes" id="UP001324115">
    <property type="component" value="Unassembled WGS sequence"/>
</dbReference>
<keyword evidence="5" id="KW-1185">Reference proteome</keyword>
<feature type="region of interest" description="Disordered" evidence="2">
    <location>
        <begin position="346"/>
        <end position="443"/>
    </location>
</feature>
<evidence type="ECO:0000313" key="4">
    <source>
        <dbReference type="EMBL" id="KAK4595795.1"/>
    </source>
</evidence>
<evidence type="ECO:0000259" key="3">
    <source>
        <dbReference type="Pfam" id="PF04195"/>
    </source>
</evidence>
<feature type="domain" description="Transposase (putative) gypsy type" evidence="3">
    <location>
        <begin position="131"/>
        <end position="176"/>
    </location>
</feature>
<evidence type="ECO:0000313" key="5">
    <source>
        <dbReference type="Proteomes" id="UP001324115"/>
    </source>
</evidence>
<dbReference type="Pfam" id="PF04195">
    <property type="entry name" value="Transposase_28"/>
    <property type="match status" value="1"/>
</dbReference>
<dbReference type="AlphaFoldDB" id="A0AAN7J2N7"/>
<reference evidence="4 5" key="1">
    <citation type="journal article" date="2023" name="G3 (Bethesda)">
        <title>A haplotype-resolved chromosome-scale genome for Quercus rubra L. provides insights into the genetics of adaptive traits for red oak species.</title>
        <authorList>
            <person name="Kapoor B."/>
            <person name="Jenkins J."/>
            <person name="Schmutz J."/>
            <person name="Zhebentyayeva T."/>
            <person name="Kuelheim C."/>
            <person name="Coggeshall M."/>
            <person name="Heim C."/>
            <person name="Lasky J.R."/>
            <person name="Leites L."/>
            <person name="Islam-Faridi N."/>
            <person name="Romero-Severson J."/>
            <person name="DeLeo V.L."/>
            <person name="Lucas S.M."/>
            <person name="Lazic D."/>
            <person name="Gailing O."/>
            <person name="Carlson J."/>
            <person name="Staton M."/>
        </authorList>
    </citation>
    <scope>NUCLEOTIDE SEQUENCE [LARGE SCALE GENOMIC DNA]</scope>
    <source>
        <strain evidence="4">Pseudo-F2</strain>
    </source>
</reference>
<proteinExistence type="predicted"/>
<feature type="region of interest" description="Disordered" evidence="2">
    <location>
        <begin position="1"/>
        <end position="78"/>
    </location>
</feature>
<accession>A0AAN7J2N7</accession>
<feature type="region of interest" description="Disordered" evidence="2">
    <location>
        <begin position="643"/>
        <end position="666"/>
    </location>
</feature>
<feature type="compositionally biased region" description="Polar residues" evidence="2">
    <location>
        <begin position="647"/>
        <end position="666"/>
    </location>
</feature>
<feature type="compositionally biased region" description="Low complexity" evidence="2">
    <location>
        <begin position="384"/>
        <end position="397"/>
    </location>
</feature>
<evidence type="ECO:0000256" key="2">
    <source>
        <dbReference type="SAM" id="MobiDB-lite"/>
    </source>
</evidence>
<feature type="compositionally biased region" description="Low complexity" evidence="2">
    <location>
        <begin position="17"/>
        <end position="31"/>
    </location>
</feature>
<dbReference type="InterPro" id="IPR007321">
    <property type="entry name" value="Transposase_28"/>
</dbReference>
<organism evidence="4 5">
    <name type="scientific">Quercus rubra</name>
    <name type="common">Northern red oak</name>
    <name type="synonym">Quercus borealis</name>
    <dbReference type="NCBI Taxonomy" id="3512"/>
    <lineage>
        <taxon>Eukaryota</taxon>
        <taxon>Viridiplantae</taxon>
        <taxon>Streptophyta</taxon>
        <taxon>Embryophyta</taxon>
        <taxon>Tracheophyta</taxon>
        <taxon>Spermatophyta</taxon>
        <taxon>Magnoliopsida</taxon>
        <taxon>eudicotyledons</taxon>
        <taxon>Gunneridae</taxon>
        <taxon>Pentapetalae</taxon>
        <taxon>rosids</taxon>
        <taxon>fabids</taxon>
        <taxon>Fagales</taxon>
        <taxon>Fagaceae</taxon>
        <taxon>Quercus</taxon>
    </lineage>
</organism>
<name>A0AAN7J2N7_QUERU</name>
<sequence length="666" mass="73709">MSSSSSLEKEIDEYQDDTSNSGESSEGSTSYDSDEHYSSGVPGIPLGEFQELQRRMASGSGASSSRQLPSPPQDEDEEDVIYSCAPEVASSLDAAKLKTLIDRYQIPREFNPRLPEAGEWCCSPSSGLGVYASYLLAGLRFPLNSFCRDLLHRLGIGPNQLNPNGWRTIVAMQVLWHEALEGNRPITVDEFLCCYKPSEIKKSAGFYQFSSRGPHYSLIKGRSSSDRLWKKEFFILSGNWAGDPADVGVPLFPPFTNPLGRLRPEAVIRPRLGKIYLDRIDEVRAFPGRTFHDLVTLSRLAAWGLGPLPTAENLSHEETTRQRIITMRENKEKIVTSGDEDVAAPPVVPVASVQGGKRKSKSISSAVDLDDLPSRRGAKKQKPVKAPIPKVPKFIPPTVNLDEPPVDVEPVQTVHPVQTDPPLSAKNSRKPGPSEPSDRPSNLVLDENYAWRTFKGIVTDNEVNECYNMSVREFERSGIHDLFKAMSKFYTATCQAKELAAEVKTAKDEAKELNHDILLKKGEVIRLTEDFNRLQGSETKLKNEVEELKADNIEKDTRIVYLEGQIAAFVSSLEKARGEAVAAFKKSDEHKKALDSHYAANYEDFRADAKETYPELDFDSFKLPLATESSLLQTSSEDVNILDDATNEVTQDGSKSGGNASSGFSL</sequence>
<keyword evidence="1" id="KW-0175">Coiled coil</keyword>
<protein>
    <recommendedName>
        <fullName evidence="3">Transposase (putative) gypsy type domain-containing protein</fullName>
    </recommendedName>
</protein>
<dbReference type="PANTHER" id="PTHR31099">
    <property type="entry name" value="OS06G0165300 PROTEIN"/>
    <property type="match status" value="1"/>
</dbReference>
<feature type="coiled-coil region" evidence="1">
    <location>
        <begin position="496"/>
        <end position="551"/>
    </location>
</feature>
<dbReference type="PANTHER" id="PTHR31099:SF28">
    <property type="entry name" value="F5J5.12"/>
    <property type="match status" value="1"/>
</dbReference>
<comment type="caution">
    <text evidence="4">The sequence shown here is derived from an EMBL/GenBank/DDBJ whole genome shotgun (WGS) entry which is preliminary data.</text>
</comment>
<evidence type="ECO:0000256" key="1">
    <source>
        <dbReference type="SAM" id="Coils"/>
    </source>
</evidence>
<dbReference type="EMBL" id="JAXUIC010000003">
    <property type="protein sequence ID" value="KAK4595795.1"/>
    <property type="molecule type" value="Genomic_DNA"/>
</dbReference>